<organism evidence="3 4">
    <name type="scientific">Caloramator proteoclasticus DSM 10124</name>
    <dbReference type="NCBI Taxonomy" id="1121262"/>
    <lineage>
        <taxon>Bacteria</taxon>
        <taxon>Bacillati</taxon>
        <taxon>Bacillota</taxon>
        <taxon>Clostridia</taxon>
        <taxon>Eubacteriales</taxon>
        <taxon>Clostridiaceae</taxon>
        <taxon>Caloramator</taxon>
    </lineage>
</organism>
<reference evidence="4" key="1">
    <citation type="submission" date="2016-11" db="EMBL/GenBank/DDBJ databases">
        <authorList>
            <person name="Varghese N."/>
            <person name="Submissions S."/>
        </authorList>
    </citation>
    <scope>NUCLEOTIDE SEQUENCE [LARGE SCALE GENOMIC DNA]</scope>
    <source>
        <strain evidence="4">DSM 10124</strain>
    </source>
</reference>
<keyword evidence="1" id="KW-0051">Antiviral defense</keyword>
<dbReference type="RefSeq" id="WP_200790219.1">
    <property type="nucleotide sequence ID" value="NZ_FQVG01000041.1"/>
</dbReference>
<dbReference type="InterPro" id="IPR013414">
    <property type="entry name" value="Cas7/Cst2/DevR_sub_I-B/Tneap"/>
</dbReference>
<protein>
    <submittedName>
        <fullName evidence="3">CRISPR-associated autoregulator, Cst2 family</fullName>
    </submittedName>
</protein>
<dbReference type="AlphaFoldDB" id="A0A1M4ZMF4"/>
<proteinExistence type="predicted"/>
<dbReference type="NCBIfam" id="TIGR02585">
    <property type="entry name" value="cas_Cst2_DevR"/>
    <property type="match status" value="1"/>
</dbReference>
<dbReference type="GO" id="GO:0051607">
    <property type="term" value="P:defense response to virus"/>
    <property type="evidence" value="ECO:0007669"/>
    <property type="project" value="UniProtKB-KW"/>
</dbReference>
<dbReference type="Proteomes" id="UP000184423">
    <property type="component" value="Unassembled WGS sequence"/>
</dbReference>
<evidence type="ECO:0000313" key="3">
    <source>
        <dbReference type="EMBL" id="SHF19290.1"/>
    </source>
</evidence>
<keyword evidence="4" id="KW-1185">Reference proteome</keyword>
<comment type="function">
    <text evidence="2">CRISPR (clustered regularly interspaced short palindromic repeat) is an adaptive immune system that provides protection against mobile genetic elements (viruses, transposable elements and conjugative plasmids). CRISPR clusters contain spacers, sequences complementary to antecedent mobile elements, and target invading nucleic acids. CRISPR clusters are transcribed and processed into CRISPR RNA (crRNA).</text>
</comment>
<dbReference type="Pfam" id="PF01905">
    <property type="entry name" value="DevR"/>
    <property type="match status" value="1"/>
</dbReference>
<dbReference type="InterPro" id="IPR010154">
    <property type="entry name" value="CRISPR-assoc_Cas7/Cst2/DevR"/>
</dbReference>
<sequence>MKSVLGFYYINAPHSILNNAGSDEGARTDNCVIVKKIKKGRESYVYVSPQAFRYWFRNSLKNEKGWNLSPITRDKKIAFTEVNPVEYEDDDMFGYMKTEGGTVTRISPFKCSPLISVFPERIVNDYAVMSRHEGDPVPFEYEFYSTVLKGIFAIDVDNSGYFIKKEKAGYKNISDDFLKKYKDNGNVEKVEDGIKLKKEEKVKRIKDMIEVIPYLTGGAKETTHLTDIVPRFIILLAINGGNHILMDIAKTDGENATININAFKEMLNDYDDRILTNIYIGIADGFNDKLKEELLVLSKDFTKKKMIVSTVKDACFNFSKEIENIVD</sequence>
<dbReference type="NCBIfam" id="TIGR01875">
    <property type="entry name" value="cas_MJ0381"/>
    <property type="match status" value="1"/>
</dbReference>
<gene>
    <name evidence="3" type="ORF">SAMN02746091_01965</name>
</gene>
<evidence type="ECO:0000313" key="4">
    <source>
        <dbReference type="Proteomes" id="UP000184423"/>
    </source>
</evidence>
<accession>A0A1M4ZMF4</accession>
<name>A0A1M4ZMF4_9CLOT</name>
<dbReference type="EMBL" id="FQVG01000041">
    <property type="protein sequence ID" value="SHF19290.1"/>
    <property type="molecule type" value="Genomic_DNA"/>
</dbReference>
<evidence type="ECO:0000256" key="2">
    <source>
        <dbReference type="ARBA" id="ARBA00025626"/>
    </source>
</evidence>
<evidence type="ECO:0000256" key="1">
    <source>
        <dbReference type="ARBA" id="ARBA00023118"/>
    </source>
</evidence>